<evidence type="ECO:0000256" key="2">
    <source>
        <dbReference type="ARBA" id="ARBA00023125"/>
    </source>
</evidence>
<gene>
    <name evidence="6" type="ORF">G9Q37_15285</name>
</gene>
<dbReference type="SMART" id="SM00347">
    <property type="entry name" value="HTH_MARR"/>
    <property type="match status" value="1"/>
</dbReference>
<feature type="compositionally biased region" description="Basic and acidic residues" evidence="4">
    <location>
        <begin position="13"/>
        <end position="23"/>
    </location>
</feature>
<dbReference type="InterPro" id="IPR036388">
    <property type="entry name" value="WH-like_DNA-bd_sf"/>
</dbReference>
<dbReference type="InterPro" id="IPR052067">
    <property type="entry name" value="Metal_resp_HTH_trans_reg"/>
</dbReference>
<dbReference type="PANTHER" id="PTHR35790:SF4">
    <property type="entry name" value="HTH-TYPE TRANSCRIPTIONAL REGULATOR PCHR"/>
    <property type="match status" value="1"/>
</dbReference>
<evidence type="ECO:0000259" key="5">
    <source>
        <dbReference type="PROSITE" id="PS50995"/>
    </source>
</evidence>
<evidence type="ECO:0000313" key="6">
    <source>
        <dbReference type="EMBL" id="QIM53422.1"/>
    </source>
</evidence>
<dbReference type="Proteomes" id="UP000503162">
    <property type="component" value="Chromosome"/>
</dbReference>
<sequence>MSKTAGKPSAAGKAKEKAKEKAAPRNRPKREVLNLSYYVTYYFTVLANKLSSGASRLYLKRFDIGIIEWRVLAMVAIEPGIASARVTTVIGIDKASVSRESRRLEEKGYLSVTVDPTNARRNVLELTPAGYELHDRIIQVALERERRLLSDLSPEEIDVLVDLLQRTTARIPYVNEYDPESTAAAVTKPANRKNTHTR</sequence>
<dbReference type="EMBL" id="CP049989">
    <property type="protein sequence ID" value="QIM53422.1"/>
    <property type="molecule type" value="Genomic_DNA"/>
</dbReference>
<organism evidence="6 7">
    <name type="scientific">Hydrogenophaga crocea</name>
    <dbReference type="NCBI Taxonomy" id="2716225"/>
    <lineage>
        <taxon>Bacteria</taxon>
        <taxon>Pseudomonadati</taxon>
        <taxon>Pseudomonadota</taxon>
        <taxon>Betaproteobacteria</taxon>
        <taxon>Burkholderiales</taxon>
        <taxon>Comamonadaceae</taxon>
        <taxon>Hydrogenophaga</taxon>
    </lineage>
</organism>
<evidence type="ECO:0000313" key="7">
    <source>
        <dbReference type="Proteomes" id="UP000503162"/>
    </source>
</evidence>
<reference evidence="6 7" key="1">
    <citation type="submission" date="2020-03" db="EMBL/GenBank/DDBJ databases">
        <title>Hydrogenophaga sp. nov. isolated from cyanobacterial mat.</title>
        <authorList>
            <person name="Thorat V."/>
            <person name="Kirdat K."/>
            <person name="Tiwarekar B."/>
            <person name="Costa E.D."/>
            <person name="Yadav A."/>
        </authorList>
    </citation>
    <scope>NUCLEOTIDE SEQUENCE [LARGE SCALE GENOMIC DNA]</scope>
    <source>
        <strain evidence="6 7">BA0156</strain>
    </source>
</reference>
<dbReference type="AlphaFoldDB" id="A0A6G8IJK3"/>
<dbReference type="GO" id="GO:0003700">
    <property type="term" value="F:DNA-binding transcription factor activity"/>
    <property type="evidence" value="ECO:0007669"/>
    <property type="project" value="InterPro"/>
</dbReference>
<dbReference type="PROSITE" id="PS50995">
    <property type="entry name" value="HTH_MARR_2"/>
    <property type="match status" value="1"/>
</dbReference>
<keyword evidence="7" id="KW-1185">Reference proteome</keyword>
<evidence type="ECO:0000256" key="1">
    <source>
        <dbReference type="ARBA" id="ARBA00023015"/>
    </source>
</evidence>
<dbReference type="SUPFAM" id="SSF46785">
    <property type="entry name" value="Winged helix' DNA-binding domain"/>
    <property type="match status" value="1"/>
</dbReference>
<proteinExistence type="predicted"/>
<evidence type="ECO:0000256" key="3">
    <source>
        <dbReference type="ARBA" id="ARBA00023163"/>
    </source>
</evidence>
<accession>A0A6G8IJK3</accession>
<keyword evidence="2" id="KW-0238">DNA-binding</keyword>
<dbReference type="KEGG" id="hcz:G9Q37_15285"/>
<feature type="compositionally biased region" description="Low complexity" evidence="4">
    <location>
        <begin position="1"/>
        <end position="12"/>
    </location>
</feature>
<dbReference type="PRINTS" id="PR00598">
    <property type="entry name" value="HTHMARR"/>
</dbReference>
<name>A0A6G8IJK3_9BURK</name>
<protein>
    <submittedName>
        <fullName evidence="6">MarR family transcriptional regulator</fullName>
    </submittedName>
</protein>
<dbReference type="InterPro" id="IPR000835">
    <property type="entry name" value="HTH_MarR-typ"/>
</dbReference>
<keyword evidence="1" id="KW-0805">Transcription regulation</keyword>
<feature type="domain" description="HTH marR-type" evidence="5">
    <location>
        <begin position="36"/>
        <end position="169"/>
    </location>
</feature>
<dbReference type="Pfam" id="PF12802">
    <property type="entry name" value="MarR_2"/>
    <property type="match status" value="1"/>
</dbReference>
<feature type="region of interest" description="Disordered" evidence="4">
    <location>
        <begin position="1"/>
        <end position="27"/>
    </location>
</feature>
<dbReference type="RefSeq" id="WP_166228474.1">
    <property type="nucleotide sequence ID" value="NZ_CP049989.1"/>
</dbReference>
<evidence type="ECO:0000256" key="4">
    <source>
        <dbReference type="SAM" id="MobiDB-lite"/>
    </source>
</evidence>
<dbReference type="InterPro" id="IPR036390">
    <property type="entry name" value="WH_DNA-bd_sf"/>
</dbReference>
<dbReference type="GO" id="GO:0003677">
    <property type="term" value="F:DNA binding"/>
    <property type="evidence" value="ECO:0007669"/>
    <property type="project" value="UniProtKB-KW"/>
</dbReference>
<keyword evidence="3" id="KW-0804">Transcription</keyword>
<dbReference type="Gene3D" id="1.10.10.10">
    <property type="entry name" value="Winged helix-like DNA-binding domain superfamily/Winged helix DNA-binding domain"/>
    <property type="match status" value="1"/>
</dbReference>
<dbReference type="PANTHER" id="PTHR35790">
    <property type="entry name" value="HTH-TYPE TRANSCRIPTIONAL REGULATOR PCHR"/>
    <property type="match status" value="1"/>
</dbReference>